<organism evidence="1 2">
    <name type="scientific">Flavobacterium salmonis</name>
    <dbReference type="NCBI Taxonomy" id="2654844"/>
    <lineage>
        <taxon>Bacteria</taxon>
        <taxon>Pseudomonadati</taxon>
        <taxon>Bacteroidota</taxon>
        <taxon>Flavobacteriia</taxon>
        <taxon>Flavobacteriales</taxon>
        <taxon>Flavobacteriaceae</taxon>
        <taxon>Flavobacterium</taxon>
    </lineage>
</organism>
<protein>
    <submittedName>
        <fullName evidence="1">Uncharacterized protein</fullName>
    </submittedName>
</protein>
<gene>
    <name evidence="1" type="ORF">FLAT13_01972</name>
</gene>
<accession>A0A6V6YWU9</accession>
<name>A0A6V6YWU9_9FLAO</name>
<sequence>MAVLQKGKSNYPFWGASINLITGLDPLVEKPVNLTT</sequence>
<reference evidence="1 2" key="1">
    <citation type="submission" date="2020-06" db="EMBL/GenBank/DDBJ databases">
        <authorList>
            <person name="Criscuolo A."/>
        </authorList>
    </citation>
    <scope>NUCLEOTIDE SEQUENCE [LARGE SCALE GENOMIC DNA]</scope>
    <source>
        <strain evidence="2">CIP 111411</strain>
    </source>
</reference>
<keyword evidence="2" id="KW-1185">Reference proteome</keyword>
<dbReference type="EMBL" id="CAIJDP010000067">
    <property type="protein sequence ID" value="CAD0003960.1"/>
    <property type="molecule type" value="Genomic_DNA"/>
</dbReference>
<evidence type="ECO:0000313" key="1">
    <source>
        <dbReference type="EMBL" id="CAD0003960.1"/>
    </source>
</evidence>
<comment type="caution">
    <text evidence="1">The sequence shown here is derived from an EMBL/GenBank/DDBJ whole genome shotgun (WGS) entry which is preliminary data.</text>
</comment>
<proteinExistence type="predicted"/>
<evidence type="ECO:0000313" key="2">
    <source>
        <dbReference type="Proteomes" id="UP000530060"/>
    </source>
</evidence>
<dbReference type="Proteomes" id="UP000530060">
    <property type="component" value="Unassembled WGS sequence"/>
</dbReference>
<dbReference type="AlphaFoldDB" id="A0A6V6YWU9"/>